<dbReference type="GO" id="GO:0006643">
    <property type="term" value="P:membrane lipid metabolic process"/>
    <property type="evidence" value="ECO:0007669"/>
    <property type="project" value="TreeGrafter"/>
</dbReference>
<dbReference type="PANTHER" id="PTHR21624:SF1">
    <property type="entry name" value="ALKYLGLYCEROL MONOOXYGENASE"/>
    <property type="match status" value="1"/>
</dbReference>
<dbReference type="InterPro" id="IPR051689">
    <property type="entry name" value="Sterol_desaturase/TMEM195"/>
</dbReference>
<evidence type="ECO:0000313" key="9">
    <source>
        <dbReference type="EMBL" id="GAN44554.1"/>
    </source>
</evidence>
<dbReference type="Proteomes" id="UP000253740">
    <property type="component" value="Unassembled WGS sequence"/>
</dbReference>
<feature type="transmembrane region" description="Helical" evidence="7">
    <location>
        <begin position="81"/>
        <end position="102"/>
    </location>
</feature>
<accession>A0A0K8QNG6</accession>
<dbReference type="GO" id="GO:0016020">
    <property type="term" value="C:membrane"/>
    <property type="evidence" value="ECO:0007669"/>
    <property type="project" value="GOC"/>
</dbReference>
<keyword evidence="5" id="KW-0443">Lipid metabolism</keyword>
<evidence type="ECO:0000256" key="5">
    <source>
        <dbReference type="ARBA" id="ARBA00023098"/>
    </source>
</evidence>
<reference evidence="9" key="1">
    <citation type="submission" date="2015-03" db="EMBL/GenBank/DDBJ databases">
        <title>Draft genome sequence of Mizugakiibacter sediminis skMP5.</title>
        <authorList>
            <person name="Watanabe T."/>
            <person name="Kojima H."/>
            <person name="Fukui M."/>
        </authorList>
    </citation>
    <scope>NUCLEOTIDE SEQUENCE</scope>
    <source>
        <strain evidence="9">SkMP5</strain>
    </source>
</reference>
<dbReference type="GO" id="GO:0005506">
    <property type="term" value="F:iron ion binding"/>
    <property type="evidence" value="ECO:0007669"/>
    <property type="project" value="InterPro"/>
</dbReference>
<feature type="transmembrane region" description="Helical" evidence="7">
    <location>
        <begin position="39"/>
        <end position="60"/>
    </location>
</feature>
<gene>
    <name evidence="9" type="ORF">MBSD_1089</name>
    <name evidence="10" type="ORF">MBSD_n1269</name>
</gene>
<keyword evidence="11" id="KW-1185">Reference proteome</keyword>
<dbReference type="AlphaFoldDB" id="A0A0K8QNG6"/>
<dbReference type="HOGENOM" id="CLU_857763_0_0_6"/>
<dbReference type="EMBL" id="DF952378">
    <property type="protein sequence ID" value="GAN44554.1"/>
    <property type="molecule type" value="Genomic_DNA"/>
</dbReference>
<dbReference type="Pfam" id="PF04116">
    <property type="entry name" value="FA_hydroxylase"/>
    <property type="match status" value="1"/>
</dbReference>
<dbReference type="PANTHER" id="PTHR21624">
    <property type="entry name" value="STEROL DESATURASE-RELATED PROTEIN"/>
    <property type="match status" value="1"/>
</dbReference>
<dbReference type="RefSeq" id="WP_062536207.1">
    <property type="nucleotide sequence ID" value="NZ_DF970179.1"/>
</dbReference>
<evidence type="ECO:0000313" key="11">
    <source>
        <dbReference type="Proteomes" id="UP000253740"/>
    </source>
</evidence>
<reference evidence="10" key="2">
    <citation type="submission" date="2015-08" db="EMBL/GenBank/DDBJ databases">
        <title>Complete DNA Sequence of Pseudomonas syringae pv. actinidiae, the Causal Agent of Kiwifruit Canker Disease.</title>
        <authorList>
            <person name="Rikkerink E.H.A."/>
            <person name="Fineran P.C."/>
        </authorList>
    </citation>
    <scope>NUCLEOTIDE SEQUENCE</scope>
    <source>
        <strain evidence="10">SkMP5</strain>
    </source>
</reference>
<dbReference type="GO" id="GO:0050479">
    <property type="term" value="F:glyceryl-ether monooxygenase activity"/>
    <property type="evidence" value="ECO:0007669"/>
    <property type="project" value="TreeGrafter"/>
</dbReference>
<name>A0A0K8QNG6_9GAMM</name>
<comment type="subcellular location">
    <subcellularLocation>
        <location evidence="1">Endomembrane system</location>
        <topology evidence="1">Multi-pass membrane protein</topology>
    </subcellularLocation>
</comment>
<evidence type="ECO:0000256" key="6">
    <source>
        <dbReference type="ARBA" id="ARBA00023136"/>
    </source>
</evidence>
<dbReference type="STRING" id="1475481.GCA_000953855_01286"/>
<feature type="domain" description="Fatty acid hydroxylase" evidence="8">
    <location>
        <begin position="136"/>
        <end position="274"/>
    </location>
</feature>
<sequence>MPDLPFYWSHVAAWVGRHAIAPVLAALHLTGLTDDPADIAASLMIATLQLCIIGCLFRPLESWLPVERWEDRRCARIDFHYTWLMLVGVFPLFSFLILTPFANWLAGGGAGGGDGGGFDLQHLLPWLGRHRWALFAGYYLAYDFTYYWMHRVQHWIPWWWAMHSMHHSQRQLSCWANDRSNYLDGALQSFVLAAVGVAFGVSADEFAWLMLLGELVQNFSHANVRIGFGPVLEKIFVDPKFHRLHHMRVDPARPRLHNCNYGQVFAFWDVLFGTALYGEPPRPTGVADPMVDRDNELGLVALQIEGLKRFWGAVRRLDGWRPGEVAFGERYRPIRVEHLDLHALAAAPAPPGRMAATAE</sequence>
<keyword evidence="2 7" id="KW-0812">Transmembrane</keyword>
<evidence type="ECO:0000259" key="8">
    <source>
        <dbReference type="Pfam" id="PF04116"/>
    </source>
</evidence>
<dbReference type="OrthoDB" id="9770329at2"/>
<evidence type="ECO:0000256" key="4">
    <source>
        <dbReference type="ARBA" id="ARBA00023002"/>
    </source>
</evidence>
<protein>
    <submittedName>
        <fullName evidence="9">Fatty acid hydroxylase</fullName>
    </submittedName>
    <submittedName>
        <fullName evidence="10">Sterol desaturase</fullName>
    </submittedName>
</protein>
<dbReference type="InterPro" id="IPR006694">
    <property type="entry name" value="Fatty_acid_hydroxylase"/>
</dbReference>
<evidence type="ECO:0000256" key="7">
    <source>
        <dbReference type="SAM" id="Phobius"/>
    </source>
</evidence>
<evidence type="ECO:0000256" key="2">
    <source>
        <dbReference type="ARBA" id="ARBA00022692"/>
    </source>
</evidence>
<keyword evidence="3 7" id="KW-1133">Transmembrane helix</keyword>
<dbReference type="GO" id="GO:0008610">
    <property type="term" value="P:lipid biosynthetic process"/>
    <property type="evidence" value="ECO:0007669"/>
    <property type="project" value="InterPro"/>
</dbReference>
<evidence type="ECO:0000256" key="1">
    <source>
        <dbReference type="ARBA" id="ARBA00004127"/>
    </source>
</evidence>
<organism evidence="10">
    <name type="scientific">Mizugakiibacter sediminis</name>
    <dbReference type="NCBI Taxonomy" id="1475481"/>
    <lineage>
        <taxon>Bacteria</taxon>
        <taxon>Pseudomonadati</taxon>
        <taxon>Pseudomonadota</taxon>
        <taxon>Gammaproteobacteria</taxon>
        <taxon>Lysobacterales</taxon>
        <taxon>Rhodanobacteraceae</taxon>
        <taxon>Mizugakiibacter</taxon>
    </lineage>
</organism>
<dbReference type="GO" id="GO:0012505">
    <property type="term" value="C:endomembrane system"/>
    <property type="evidence" value="ECO:0007669"/>
    <property type="project" value="UniProtKB-SubCell"/>
</dbReference>
<evidence type="ECO:0000256" key="3">
    <source>
        <dbReference type="ARBA" id="ARBA00022989"/>
    </source>
</evidence>
<dbReference type="EMBL" id="DF970179">
    <property type="protein sequence ID" value="GAP65967.1"/>
    <property type="molecule type" value="Genomic_DNA"/>
</dbReference>
<evidence type="ECO:0000313" key="10">
    <source>
        <dbReference type="EMBL" id="GAP65967.1"/>
    </source>
</evidence>
<keyword evidence="4" id="KW-0560">Oxidoreductase</keyword>
<keyword evidence="6 7" id="KW-0472">Membrane</keyword>
<proteinExistence type="predicted"/>